<dbReference type="Pfam" id="PF12172">
    <property type="entry name" value="zf-ChsH2"/>
    <property type="match status" value="1"/>
</dbReference>
<protein>
    <recommendedName>
        <fullName evidence="6">Zn-ribbon domain-containing OB-fold protein</fullName>
    </recommendedName>
</protein>
<dbReference type="SUPFAM" id="SSF50249">
    <property type="entry name" value="Nucleic acid-binding proteins"/>
    <property type="match status" value="1"/>
</dbReference>
<feature type="domain" description="ChsH2 rubredoxin-like zinc ribbon" evidence="3">
    <location>
        <begin position="23"/>
        <end position="58"/>
    </location>
</feature>
<dbReference type="Pfam" id="PF01796">
    <property type="entry name" value="OB_ChsH2_C"/>
    <property type="match status" value="1"/>
</dbReference>
<evidence type="ECO:0000313" key="4">
    <source>
        <dbReference type="EMBL" id="RYB95690.1"/>
    </source>
</evidence>
<dbReference type="OrthoDB" id="7470921at2"/>
<feature type="region of interest" description="Disordered" evidence="1">
    <location>
        <begin position="1"/>
        <end position="20"/>
    </location>
</feature>
<dbReference type="InterPro" id="IPR052513">
    <property type="entry name" value="Thioester_dehydratase-like"/>
</dbReference>
<dbReference type="PANTHER" id="PTHR34075">
    <property type="entry name" value="BLR3430 PROTEIN"/>
    <property type="match status" value="1"/>
</dbReference>
<dbReference type="EMBL" id="SDWT01000001">
    <property type="protein sequence ID" value="RYB95690.1"/>
    <property type="molecule type" value="Genomic_DNA"/>
</dbReference>
<dbReference type="PANTHER" id="PTHR34075:SF5">
    <property type="entry name" value="BLR3430 PROTEIN"/>
    <property type="match status" value="1"/>
</dbReference>
<dbReference type="InterPro" id="IPR002878">
    <property type="entry name" value="ChsH2_C"/>
</dbReference>
<organism evidence="4 5">
    <name type="scientific">Nocardioides oleivorans</name>
    <dbReference type="NCBI Taxonomy" id="273676"/>
    <lineage>
        <taxon>Bacteria</taxon>
        <taxon>Bacillati</taxon>
        <taxon>Actinomycetota</taxon>
        <taxon>Actinomycetes</taxon>
        <taxon>Propionibacteriales</taxon>
        <taxon>Nocardioidaceae</taxon>
        <taxon>Nocardioides</taxon>
    </lineage>
</organism>
<reference evidence="4 5" key="1">
    <citation type="submission" date="2019-01" db="EMBL/GenBank/DDBJ databases">
        <title>Novel species of Nocardioides.</title>
        <authorList>
            <person name="Liu Q."/>
            <person name="Xin Y.-H."/>
        </authorList>
    </citation>
    <scope>NUCLEOTIDE SEQUENCE [LARGE SCALE GENOMIC DNA]</scope>
    <source>
        <strain evidence="4 5">CGMCC 4.6882</strain>
    </source>
</reference>
<evidence type="ECO:0000259" key="2">
    <source>
        <dbReference type="Pfam" id="PF01796"/>
    </source>
</evidence>
<dbReference type="Proteomes" id="UP000294071">
    <property type="component" value="Unassembled WGS sequence"/>
</dbReference>
<evidence type="ECO:0000313" key="5">
    <source>
        <dbReference type="Proteomes" id="UP000294071"/>
    </source>
</evidence>
<proteinExistence type="predicted"/>
<feature type="domain" description="ChsH2 C-terminal OB-fold" evidence="2">
    <location>
        <begin position="61"/>
        <end position="112"/>
    </location>
</feature>
<dbReference type="InterPro" id="IPR022002">
    <property type="entry name" value="ChsH2_Znr"/>
</dbReference>
<name>A0A4Q2S202_9ACTN</name>
<evidence type="ECO:0008006" key="6">
    <source>
        <dbReference type="Google" id="ProtNLM"/>
    </source>
</evidence>
<accession>A0A4Q2S202</accession>
<gene>
    <name evidence="4" type="ORF">EUA93_01100</name>
</gene>
<keyword evidence="5" id="KW-1185">Reference proteome</keyword>
<dbReference type="AlphaFoldDB" id="A0A4Q2S202"/>
<comment type="caution">
    <text evidence="4">The sequence shown here is derived from an EMBL/GenBank/DDBJ whole genome shotgun (WGS) entry which is preliminary data.</text>
</comment>
<evidence type="ECO:0000256" key="1">
    <source>
        <dbReference type="SAM" id="MobiDB-lite"/>
    </source>
</evidence>
<sequence>MDESYADLSVAPPTPTAESQPWWDALREGRFTIQSCASCGAAQGYPRTRCVACWSGDLSFVTASGRGRVVTHSEVHRPGQASWAAIAPYRVGLVRLEEGATLLTHLLADLLPDGRPPRVGDRCDVVPTRVGEWVLPFFRVSP</sequence>
<evidence type="ECO:0000259" key="3">
    <source>
        <dbReference type="Pfam" id="PF12172"/>
    </source>
</evidence>
<dbReference type="Gene3D" id="6.10.30.10">
    <property type="match status" value="1"/>
</dbReference>
<dbReference type="InterPro" id="IPR012340">
    <property type="entry name" value="NA-bd_OB-fold"/>
</dbReference>